<reference evidence="2 3" key="1">
    <citation type="submission" date="2024-01" db="EMBL/GenBank/DDBJ databases">
        <title>The genomes of 5 underutilized Papilionoideae crops provide insights into root nodulation and disease resistanc.</title>
        <authorList>
            <person name="Yuan L."/>
        </authorList>
    </citation>
    <scope>NUCLEOTIDE SEQUENCE [LARGE SCALE GENOMIC DNA]</scope>
    <source>
        <strain evidence="2">ZHUSHIDOU_FW_LH</strain>
        <tissue evidence="2">Leaf</tissue>
    </source>
</reference>
<accession>A0AAN9P9K2</accession>
<evidence type="ECO:0000256" key="1">
    <source>
        <dbReference type="SAM" id="MobiDB-lite"/>
    </source>
</evidence>
<sequence>MGCGISTLNGEDGSPSRNRRGRERAIVPPVATDNSPDDGVDMKKPLVSNKEEAKTVNKEKEIGSSNEEKMKKRCVMDKKEEKEEGEEEERVVVQHDAADHIIKKNIVVKENNNEEYIENDDNSFIGPGSPSFREYCIDYGSIDRSSQSDSNDYYDSGDSTINSSGHNSRDGKNTPKNEQRDNSYKESERKERRGRGFRNVLQRGKGRGGKRNLLNFGCYNASSDSYAEGGGGKTLYEIAHPPPSTRVSLQVANVRVLYSLGLEFVQFRHFLVSAFHISLSMRSV</sequence>
<evidence type="ECO:0000313" key="3">
    <source>
        <dbReference type="Proteomes" id="UP001372338"/>
    </source>
</evidence>
<proteinExistence type="predicted"/>
<feature type="region of interest" description="Disordered" evidence="1">
    <location>
        <begin position="143"/>
        <end position="206"/>
    </location>
</feature>
<feature type="compositionally biased region" description="Basic and acidic residues" evidence="1">
    <location>
        <begin position="40"/>
        <end position="82"/>
    </location>
</feature>
<keyword evidence="3" id="KW-1185">Reference proteome</keyword>
<comment type="caution">
    <text evidence="2">The sequence shown here is derived from an EMBL/GenBank/DDBJ whole genome shotgun (WGS) entry which is preliminary data.</text>
</comment>
<evidence type="ECO:0000313" key="2">
    <source>
        <dbReference type="EMBL" id="KAK7290540.1"/>
    </source>
</evidence>
<feature type="compositionally biased region" description="Low complexity" evidence="1">
    <location>
        <begin position="143"/>
        <end position="159"/>
    </location>
</feature>
<name>A0AAN9P9K2_CROPI</name>
<organism evidence="2 3">
    <name type="scientific">Crotalaria pallida</name>
    <name type="common">Smooth rattlebox</name>
    <name type="synonym">Crotalaria striata</name>
    <dbReference type="NCBI Taxonomy" id="3830"/>
    <lineage>
        <taxon>Eukaryota</taxon>
        <taxon>Viridiplantae</taxon>
        <taxon>Streptophyta</taxon>
        <taxon>Embryophyta</taxon>
        <taxon>Tracheophyta</taxon>
        <taxon>Spermatophyta</taxon>
        <taxon>Magnoliopsida</taxon>
        <taxon>eudicotyledons</taxon>
        <taxon>Gunneridae</taxon>
        <taxon>Pentapetalae</taxon>
        <taxon>rosids</taxon>
        <taxon>fabids</taxon>
        <taxon>Fabales</taxon>
        <taxon>Fabaceae</taxon>
        <taxon>Papilionoideae</taxon>
        <taxon>50 kb inversion clade</taxon>
        <taxon>genistoids sensu lato</taxon>
        <taxon>core genistoids</taxon>
        <taxon>Crotalarieae</taxon>
        <taxon>Crotalaria</taxon>
    </lineage>
</organism>
<gene>
    <name evidence="2" type="ORF">RIF29_05038</name>
</gene>
<feature type="compositionally biased region" description="Basic and acidic residues" evidence="1">
    <location>
        <begin position="167"/>
        <end position="191"/>
    </location>
</feature>
<feature type="region of interest" description="Disordered" evidence="1">
    <location>
        <begin position="1"/>
        <end position="92"/>
    </location>
</feature>
<protein>
    <submittedName>
        <fullName evidence="2">Uncharacterized protein</fullName>
    </submittedName>
</protein>
<dbReference type="EMBL" id="JAYWIO010000001">
    <property type="protein sequence ID" value="KAK7290540.1"/>
    <property type="molecule type" value="Genomic_DNA"/>
</dbReference>
<dbReference type="Proteomes" id="UP001372338">
    <property type="component" value="Unassembled WGS sequence"/>
</dbReference>
<dbReference type="AlphaFoldDB" id="A0AAN9P9K2"/>